<accession>A0A2P2IXW2</accession>
<keyword evidence="2" id="KW-1015">Disulfide bond</keyword>
<dbReference type="GO" id="GO:0008289">
    <property type="term" value="F:lipid binding"/>
    <property type="evidence" value="ECO:0007669"/>
    <property type="project" value="UniProtKB-KW"/>
</dbReference>
<dbReference type="Gene3D" id="1.10.110.10">
    <property type="entry name" value="Plant lipid-transfer and hydrophobic proteins"/>
    <property type="match status" value="1"/>
</dbReference>
<keyword evidence="3" id="KW-0446">Lipid-binding</keyword>
<dbReference type="Pfam" id="PF00234">
    <property type="entry name" value="Tryp_alpha_amyl"/>
    <property type="match status" value="1"/>
</dbReference>
<dbReference type="CDD" id="cd01960">
    <property type="entry name" value="nsLTP1"/>
    <property type="match status" value="1"/>
</dbReference>
<comment type="function">
    <text evidence="3">Plant non-specific lipid-transfer proteins transfer phospholipids as well as galactolipids across membranes. May play a role in wax or cutin deposition in the cell walls of expanding epidermal cells and certain secretory tissues.</text>
</comment>
<feature type="chain" id="PRO_5015163417" description="Non-specific lipid-transfer protein" evidence="4">
    <location>
        <begin position="20"/>
        <end position="115"/>
    </location>
</feature>
<reference evidence="6" key="1">
    <citation type="submission" date="2018-02" db="EMBL/GenBank/DDBJ databases">
        <title>Rhizophora mucronata_Transcriptome.</title>
        <authorList>
            <person name="Meera S.P."/>
            <person name="Sreeshan A."/>
            <person name="Augustine A."/>
        </authorList>
    </citation>
    <scope>NUCLEOTIDE SEQUENCE</scope>
    <source>
        <tissue evidence="6">Leaf</tissue>
    </source>
</reference>
<dbReference type="PANTHER" id="PTHR33076">
    <property type="entry name" value="NON-SPECIFIC LIPID-TRANSFER PROTEIN 2-RELATED"/>
    <property type="match status" value="1"/>
</dbReference>
<evidence type="ECO:0000256" key="4">
    <source>
        <dbReference type="SAM" id="SignalP"/>
    </source>
</evidence>
<dbReference type="PRINTS" id="PR00382">
    <property type="entry name" value="LIPIDTRNSFER"/>
</dbReference>
<evidence type="ECO:0000313" key="6">
    <source>
        <dbReference type="EMBL" id="MBW86057.1"/>
    </source>
</evidence>
<comment type="similarity">
    <text evidence="1 3">Belongs to the plant LTP family.</text>
</comment>
<evidence type="ECO:0000256" key="2">
    <source>
        <dbReference type="ARBA" id="ARBA00023157"/>
    </source>
</evidence>
<evidence type="ECO:0000256" key="1">
    <source>
        <dbReference type="ARBA" id="ARBA00009748"/>
    </source>
</evidence>
<name>A0A2P2IXW2_RHIMU</name>
<sequence length="115" mass="11504">MASLKLVSVLIAFMVVAQTITVQGGITCGTVASALRPCVPYLTGSGPLGTCCGGVRSLNAAAKTTADRQAACNCLKQAAGGYPGIKPNLASGLPGVCKVNIPYKISTSTNCATVK</sequence>
<dbReference type="PROSITE" id="PS00597">
    <property type="entry name" value="PLANT_LTP"/>
    <property type="match status" value="1"/>
</dbReference>
<protein>
    <recommendedName>
        <fullName evidence="3">Non-specific lipid-transfer protein</fullName>
    </recommendedName>
</protein>
<evidence type="ECO:0000259" key="5">
    <source>
        <dbReference type="SMART" id="SM00499"/>
    </source>
</evidence>
<dbReference type="InterPro" id="IPR036312">
    <property type="entry name" value="Bifun_inhib/LTP/seed_sf"/>
</dbReference>
<keyword evidence="3" id="KW-0813">Transport</keyword>
<dbReference type="SUPFAM" id="SSF47699">
    <property type="entry name" value="Bifunctional inhibitor/lipid-transfer protein/seed storage 2S albumin"/>
    <property type="match status" value="1"/>
</dbReference>
<organism evidence="6">
    <name type="scientific">Rhizophora mucronata</name>
    <name type="common">Asiatic mangrove</name>
    <dbReference type="NCBI Taxonomy" id="61149"/>
    <lineage>
        <taxon>Eukaryota</taxon>
        <taxon>Viridiplantae</taxon>
        <taxon>Streptophyta</taxon>
        <taxon>Embryophyta</taxon>
        <taxon>Tracheophyta</taxon>
        <taxon>Spermatophyta</taxon>
        <taxon>Magnoliopsida</taxon>
        <taxon>eudicotyledons</taxon>
        <taxon>Gunneridae</taxon>
        <taxon>Pentapetalae</taxon>
        <taxon>rosids</taxon>
        <taxon>fabids</taxon>
        <taxon>Malpighiales</taxon>
        <taxon>Rhizophoraceae</taxon>
        <taxon>Rhizophora</taxon>
    </lineage>
</organism>
<proteinExistence type="inferred from homology"/>
<dbReference type="EMBL" id="GGEC01005574">
    <property type="protein sequence ID" value="MBW86057.1"/>
    <property type="molecule type" value="Transcribed_RNA"/>
</dbReference>
<dbReference type="GO" id="GO:0006869">
    <property type="term" value="P:lipid transport"/>
    <property type="evidence" value="ECO:0007669"/>
    <property type="project" value="InterPro"/>
</dbReference>
<feature type="domain" description="Bifunctional inhibitor/plant lipid transfer protein/seed storage helical" evidence="5">
    <location>
        <begin position="28"/>
        <end position="111"/>
    </location>
</feature>
<dbReference type="SMART" id="SM00499">
    <property type="entry name" value="AAI"/>
    <property type="match status" value="1"/>
</dbReference>
<evidence type="ECO:0000256" key="3">
    <source>
        <dbReference type="RuleBase" id="RU000628"/>
    </source>
</evidence>
<feature type="signal peptide" evidence="4">
    <location>
        <begin position="1"/>
        <end position="19"/>
    </location>
</feature>
<dbReference type="InterPro" id="IPR000528">
    <property type="entry name" value="Plant_nsLTP"/>
</dbReference>
<dbReference type="InterPro" id="IPR016140">
    <property type="entry name" value="Bifunc_inhib/LTP/seed_store"/>
</dbReference>
<dbReference type="AlphaFoldDB" id="A0A2P2IXW2"/>
<keyword evidence="4" id="KW-0732">Signal</keyword>